<feature type="compositionally biased region" description="Polar residues" evidence="1">
    <location>
        <begin position="141"/>
        <end position="155"/>
    </location>
</feature>
<dbReference type="EMBL" id="JBBPBN010000015">
    <property type="protein sequence ID" value="KAK9024410.1"/>
    <property type="molecule type" value="Genomic_DNA"/>
</dbReference>
<feature type="region of interest" description="Disordered" evidence="1">
    <location>
        <begin position="133"/>
        <end position="165"/>
    </location>
</feature>
<feature type="region of interest" description="Disordered" evidence="1">
    <location>
        <begin position="67"/>
        <end position="90"/>
    </location>
</feature>
<comment type="caution">
    <text evidence="2">The sequence shown here is derived from an EMBL/GenBank/DDBJ whole genome shotgun (WGS) entry which is preliminary data.</text>
</comment>
<feature type="compositionally biased region" description="Low complexity" evidence="1">
    <location>
        <begin position="67"/>
        <end position="86"/>
    </location>
</feature>
<proteinExistence type="predicted"/>
<keyword evidence="3" id="KW-1185">Reference proteome</keyword>
<evidence type="ECO:0000313" key="3">
    <source>
        <dbReference type="Proteomes" id="UP001396334"/>
    </source>
</evidence>
<organism evidence="2 3">
    <name type="scientific">Hibiscus sabdariffa</name>
    <name type="common">roselle</name>
    <dbReference type="NCBI Taxonomy" id="183260"/>
    <lineage>
        <taxon>Eukaryota</taxon>
        <taxon>Viridiplantae</taxon>
        <taxon>Streptophyta</taxon>
        <taxon>Embryophyta</taxon>
        <taxon>Tracheophyta</taxon>
        <taxon>Spermatophyta</taxon>
        <taxon>Magnoliopsida</taxon>
        <taxon>eudicotyledons</taxon>
        <taxon>Gunneridae</taxon>
        <taxon>Pentapetalae</taxon>
        <taxon>rosids</taxon>
        <taxon>malvids</taxon>
        <taxon>Malvales</taxon>
        <taxon>Malvaceae</taxon>
        <taxon>Malvoideae</taxon>
        <taxon>Hibiscus</taxon>
    </lineage>
</organism>
<gene>
    <name evidence="2" type="ORF">V6N11_004572</name>
</gene>
<protein>
    <submittedName>
        <fullName evidence="2">Uncharacterized protein</fullName>
    </submittedName>
</protein>
<reference evidence="2 3" key="1">
    <citation type="journal article" date="2024" name="G3 (Bethesda)">
        <title>Genome assembly of Hibiscus sabdariffa L. provides insights into metabolisms of medicinal natural products.</title>
        <authorList>
            <person name="Kim T."/>
        </authorList>
    </citation>
    <scope>NUCLEOTIDE SEQUENCE [LARGE SCALE GENOMIC DNA]</scope>
    <source>
        <strain evidence="2">TK-2024</strain>
        <tissue evidence="2">Old leaves</tissue>
    </source>
</reference>
<name>A0ABR2SH89_9ROSI</name>
<accession>A0ABR2SH89</accession>
<evidence type="ECO:0000256" key="1">
    <source>
        <dbReference type="SAM" id="MobiDB-lite"/>
    </source>
</evidence>
<evidence type="ECO:0000313" key="2">
    <source>
        <dbReference type="EMBL" id="KAK9024410.1"/>
    </source>
</evidence>
<sequence length="165" mass="18116">MRCLFFNIQNGKVDEPCTNYWPNVFMISFVRQIAWKLPWQKRVVGRATWFQTANQIHPETTKNVVASLKSSSDSSSGSIQSTASSSGNCIGEDEVANAICLGKKPLVEVPSTFNESRSLSEEDLLGNFNPTELPSFKPLGNVSSKQDFNAPTSINAIEDQPGAQD</sequence>
<dbReference type="Proteomes" id="UP001396334">
    <property type="component" value="Unassembled WGS sequence"/>
</dbReference>